<dbReference type="RefSeq" id="WP_125025460.1">
    <property type="nucleotide sequence ID" value="NZ_CP034159.1"/>
</dbReference>
<evidence type="ECO:0008006" key="4">
    <source>
        <dbReference type="Google" id="ProtNLM"/>
    </source>
</evidence>
<reference evidence="3" key="1">
    <citation type="submission" date="2018-11" db="EMBL/GenBank/DDBJ databases">
        <title>Proposal to divide the Flavobacteriaceae and reorganize its genera based on Amino Acid Identity values calculated from whole genome sequences.</title>
        <authorList>
            <person name="Nicholson A.C."/>
            <person name="Gulvik C.A."/>
            <person name="Whitney A.M."/>
            <person name="Humrighouse B.W."/>
            <person name="Bell M."/>
            <person name="Holmes B."/>
            <person name="Steigerwalt A.G."/>
            <person name="Villarma A."/>
            <person name="Sheth M."/>
            <person name="Batra D."/>
            <person name="Pryor J."/>
            <person name="Bernardet J.-F."/>
            <person name="Hugo C."/>
            <person name="Kampfer P."/>
            <person name="Newman J.D."/>
            <person name="McQuiston J.R."/>
        </authorList>
    </citation>
    <scope>NUCLEOTIDE SEQUENCE [LARGE SCALE GENOMIC DNA]</scope>
    <source>
        <strain evidence="3">G0081</strain>
    </source>
</reference>
<keyword evidence="3" id="KW-1185">Reference proteome</keyword>
<keyword evidence="1" id="KW-0732">Signal</keyword>
<sequence>MNKKKFSYILIFFFALSCSAEKINLSPVGNSILEKGEGVQTYSYSERKNLIVYSSEITNLISSFPKFRNDAVNKEVTNLKYHLKDYIGALESYNINGLNNAQRSFEKSYKKLQKLRPYLNSDEDQVLNRYLVRIKTNMSLLESNIPKDSLSTSKIN</sequence>
<dbReference type="AlphaFoldDB" id="A0A3G8XYL3"/>
<evidence type="ECO:0000313" key="3">
    <source>
        <dbReference type="Proteomes" id="UP000270185"/>
    </source>
</evidence>
<evidence type="ECO:0000256" key="1">
    <source>
        <dbReference type="SAM" id="SignalP"/>
    </source>
</evidence>
<feature type="signal peptide" evidence="1">
    <location>
        <begin position="1"/>
        <end position="20"/>
    </location>
</feature>
<proteinExistence type="predicted"/>
<dbReference type="OrthoDB" id="1450592at2"/>
<evidence type="ECO:0000313" key="2">
    <source>
        <dbReference type="EMBL" id="AZI33821.1"/>
    </source>
</evidence>
<dbReference type="EMBL" id="CP034159">
    <property type="protein sequence ID" value="AZI33821.1"/>
    <property type="molecule type" value="Genomic_DNA"/>
</dbReference>
<dbReference type="PROSITE" id="PS51257">
    <property type="entry name" value="PROKAR_LIPOPROTEIN"/>
    <property type="match status" value="1"/>
</dbReference>
<accession>A0A3G8XYL3</accession>
<feature type="chain" id="PRO_5018037804" description="Lipoprotein" evidence="1">
    <location>
        <begin position="21"/>
        <end position="156"/>
    </location>
</feature>
<protein>
    <recommendedName>
        <fullName evidence="4">Lipoprotein</fullName>
    </recommendedName>
</protein>
<dbReference type="Proteomes" id="UP000270185">
    <property type="component" value="Chromosome"/>
</dbReference>
<organism evidence="2 3">
    <name type="scientific">Kaistella carnis</name>
    <dbReference type="NCBI Taxonomy" id="1241979"/>
    <lineage>
        <taxon>Bacteria</taxon>
        <taxon>Pseudomonadati</taxon>
        <taxon>Bacteroidota</taxon>
        <taxon>Flavobacteriia</taxon>
        <taxon>Flavobacteriales</taxon>
        <taxon>Weeksellaceae</taxon>
        <taxon>Chryseobacterium group</taxon>
        <taxon>Kaistella</taxon>
    </lineage>
</organism>
<gene>
    <name evidence="2" type="ORF">EIB73_11785</name>
</gene>
<dbReference type="KEGG" id="ccas:EIB73_11785"/>
<name>A0A3G8XYL3_9FLAO</name>